<dbReference type="EMBL" id="CACRUT010000006">
    <property type="protein sequence ID" value="VYT73737.1"/>
    <property type="molecule type" value="Genomic_DNA"/>
</dbReference>
<dbReference type="InterPro" id="IPR019707">
    <property type="entry name" value="DUF2582"/>
</dbReference>
<organism evidence="1">
    <name type="scientific">Paraprevotella clara</name>
    <dbReference type="NCBI Taxonomy" id="454154"/>
    <lineage>
        <taxon>Bacteria</taxon>
        <taxon>Pseudomonadati</taxon>
        <taxon>Bacteroidota</taxon>
        <taxon>Bacteroidia</taxon>
        <taxon>Bacteroidales</taxon>
        <taxon>Prevotellaceae</taxon>
        <taxon>Paraprevotella</taxon>
    </lineage>
</organism>
<gene>
    <name evidence="1" type="ORF">PCLFYP37_00991</name>
</gene>
<protein>
    <submittedName>
        <fullName evidence="1">Uncharacterized protein</fullName>
    </submittedName>
</protein>
<name>A0A6N2Z6D0_9BACT</name>
<dbReference type="AlphaFoldDB" id="A0A6N2Z6D0"/>
<sequence length="75" mass="8669">MYKTEIGTNAGKVWRILKETREITLQDLAGKLELSVEDTALAVGWLARENNIFIQKKDSTFWVSDEEEDIMFKFG</sequence>
<accession>A0A6N2Z6D0</accession>
<dbReference type="RefSeq" id="WP_008620239.1">
    <property type="nucleotide sequence ID" value="NZ_AP025941.1"/>
</dbReference>
<dbReference type="InterPro" id="IPR036388">
    <property type="entry name" value="WH-like_DNA-bd_sf"/>
</dbReference>
<dbReference type="GeneID" id="93557486"/>
<proteinExistence type="predicted"/>
<dbReference type="Gene3D" id="1.10.10.10">
    <property type="entry name" value="Winged helix-like DNA-binding domain superfamily/Winged helix DNA-binding domain"/>
    <property type="match status" value="1"/>
</dbReference>
<evidence type="ECO:0000313" key="1">
    <source>
        <dbReference type="EMBL" id="VYT73737.1"/>
    </source>
</evidence>
<reference evidence="1" key="1">
    <citation type="submission" date="2019-11" db="EMBL/GenBank/DDBJ databases">
        <authorList>
            <person name="Feng L."/>
        </authorList>
    </citation>
    <scope>NUCLEOTIDE SEQUENCE</scope>
    <source>
        <strain evidence="1">PclaraLFYP37</strain>
    </source>
</reference>
<dbReference type="Pfam" id="PF10771">
    <property type="entry name" value="DUF2582"/>
    <property type="match status" value="1"/>
</dbReference>